<dbReference type="CDD" id="cd04301">
    <property type="entry name" value="NAT_SF"/>
    <property type="match status" value="1"/>
</dbReference>
<evidence type="ECO:0000313" key="5">
    <source>
        <dbReference type="Proteomes" id="UP000646308"/>
    </source>
</evidence>
<dbReference type="InterPro" id="IPR000182">
    <property type="entry name" value="GNAT_dom"/>
</dbReference>
<proteinExistence type="predicted"/>
<dbReference type="EMBL" id="WMFL01000013">
    <property type="protein sequence ID" value="NJI01385.1"/>
    <property type="molecule type" value="Genomic_DNA"/>
</dbReference>
<accession>A0A2T4MGU3</accession>
<dbReference type="PROSITE" id="PS51186">
    <property type="entry name" value="GNAT"/>
    <property type="match status" value="1"/>
</dbReference>
<dbReference type="PANTHER" id="PTHR42919">
    <property type="entry name" value="N-ALPHA-ACETYLTRANSFERASE"/>
    <property type="match status" value="1"/>
</dbReference>
<dbReference type="AlphaFoldDB" id="A0A2T4MGU3"/>
<dbReference type="InterPro" id="IPR051556">
    <property type="entry name" value="N-term/lysine_N-AcTrnsfr"/>
</dbReference>
<evidence type="ECO:0000256" key="1">
    <source>
        <dbReference type="ARBA" id="ARBA00022679"/>
    </source>
</evidence>
<keyword evidence="1" id="KW-0808">Transferase</keyword>
<dbReference type="Gene3D" id="3.40.630.30">
    <property type="match status" value="1"/>
</dbReference>
<dbReference type="GeneID" id="57692627"/>
<evidence type="ECO:0000256" key="2">
    <source>
        <dbReference type="ARBA" id="ARBA00023315"/>
    </source>
</evidence>
<comment type="caution">
    <text evidence="4">The sequence shown here is derived from an EMBL/GenBank/DDBJ whole genome shotgun (WGS) entry which is preliminary data.</text>
</comment>
<name>A0A2T4MGU3_9STAP</name>
<gene>
    <name evidence="4" type="ORF">GLV84_00595</name>
</gene>
<keyword evidence="2" id="KW-0012">Acyltransferase</keyword>
<protein>
    <submittedName>
        <fullName evidence="4">GNAT family N-acetyltransferase</fullName>
    </submittedName>
</protein>
<organism evidence="4 5">
    <name type="scientific">Staphylococcus agnetis</name>
    <dbReference type="NCBI Taxonomy" id="985762"/>
    <lineage>
        <taxon>Bacteria</taxon>
        <taxon>Bacillati</taxon>
        <taxon>Bacillota</taxon>
        <taxon>Bacilli</taxon>
        <taxon>Bacillales</taxon>
        <taxon>Staphylococcaceae</taxon>
        <taxon>Staphylococcus</taxon>
    </lineage>
</organism>
<dbReference type="Pfam" id="PF00583">
    <property type="entry name" value="Acetyltransf_1"/>
    <property type="match status" value="1"/>
</dbReference>
<dbReference type="PANTHER" id="PTHR42919:SF8">
    <property type="entry name" value="N-ALPHA-ACETYLTRANSFERASE 50"/>
    <property type="match status" value="1"/>
</dbReference>
<sequence>MVKIRRKALKDIPEIAKIHYVSYIHTYKGILPEAHLEDQTEAGYLKKHQMFNTDCLIAEVDHQIVGFIMYGPSKDDDLKDTFEIYTIYLLPEYQHKGIGTELMKHAEDDMKSYVNKCSLWVVDMNFDTIQFYEKHGYQFDGEEIEDEGFREQRMVKKL</sequence>
<feature type="domain" description="N-acetyltransferase" evidence="3">
    <location>
        <begin position="2"/>
        <end position="158"/>
    </location>
</feature>
<dbReference type="RefSeq" id="WP_107368619.1">
    <property type="nucleotide sequence ID" value="NZ_CP031266.1"/>
</dbReference>
<dbReference type="Proteomes" id="UP000646308">
    <property type="component" value="Unassembled WGS sequence"/>
</dbReference>
<dbReference type="InterPro" id="IPR016181">
    <property type="entry name" value="Acyl_CoA_acyltransferase"/>
</dbReference>
<evidence type="ECO:0000259" key="3">
    <source>
        <dbReference type="PROSITE" id="PS51186"/>
    </source>
</evidence>
<dbReference type="SUPFAM" id="SSF55729">
    <property type="entry name" value="Acyl-CoA N-acyltransferases (Nat)"/>
    <property type="match status" value="1"/>
</dbReference>
<reference evidence="4" key="1">
    <citation type="submission" date="2019-11" db="EMBL/GenBank/DDBJ databases">
        <title>Whole genome comparisons of Staphylococcus agnetis isolates from cattle and chickens.</title>
        <authorList>
            <person name="Rhoads D."/>
            <person name="Shwani A."/>
            <person name="Adkins P."/>
            <person name="Calcutt M."/>
            <person name="Middleton J."/>
        </authorList>
    </citation>
    <scope>NUCLEOTIDE SEQUENCE</scope>
    <source>
        <strain evidence="4">1387</strain>
    </source>
</reference>
<dbReference type="GO" id="GO:0016747">
    <property type="term" value="F:acyltransferase activity, transferring groups other than amino-acyl groups"/>
    <property type="evidence" value="ECO:0007669"/>
    <property type="project" value="InterPro"/>
</dbReference>
<evidence type="ECO:0000313" key="4">
    <source>
        <dbReference type="EMBL" id="NJI01385.1"/>
    </source>
</evidence>